<name>A0AAD7LFV0_QUISA</name>
<comment type="caution">
    <text evidence="1">The sequence shown here is derived from an EMBL/GenBank/DDBJ whole genome shotgun (WGS) entry which is preliminary data.</text>
</comment>
<dbReference type="EMBL" id="JARAOO010000009">
    <property type="protein sequence ID" value="KAJ7956611.1"/>
    <property type="molecule type" value="Genomic_DNA"/>
</dbReference>
<dbReference type="KEGG" id="qsa:O6P43_023025"/>
<dbReference type="AlphaFoldDB" id="A0AAD7LFV0"/>
<reference evidence="1" key="1">
    <citation type="journal article" date="2023" name="Science">
        <title>Elucidation of the pathway for biosynthesis of saponin adjuvants from the soapbark tree.</title>
        <authorList>
            <person name="Reed J."/>
            <person name="Orme A."/>
            <person name="El-Demerdash A."/>
            <person name="Owen C."/>
            <person name="Martin L.B.B."/>
            <person name="Misra R.C."/>
            <person name="Kikuchi S."/>
            <person name="Rejzek M."/>
            <person name="Martin A.C."/>
            <person name="Harkess A."/>
            <person name="Leebens-Mack J."/>
            <person name="Louveau T."/>
            <person name="Stephenson M.J."/>
            <person name="Osbourn A."/>
        </authorList>
    </citation>
    <scope>NUCLEOTIDE SEQUENCE</scope>
    <source>
        <strain evidence="1">S10</strain>
    </source>
</reference>
<evidence type="ECO:0000313" key="1">
    <source>
        <dbReference type="EMBL" id="KAJ7956611.1"/>
    </source>
</evidence>
<protein>
    <submittedName>
        <fullName evidence="1">Uncharacterized protein</fullName>
    </submittedName>
</protein>
<evidence type="ECO:0000313" key="2">
    <source>
        <dbReference type="Proteomes" id="UP001163823"/>
    </source>
</evidence>
<keyword evidence="2" id="KW-1185">Reference proteome</keyword>
<accession>A0AAD7LFV0</accession>
<gene>
    <name evidence="1" type="ORF">O6P43_023025</name>
</gene>
<organism evidence="1 2">
    <name type="scientific">Quillaja saponaria</name>
    <name type="common">Soap bark tree</name>
    <dbReference type="NCBI Taxonomy" id="32244"/>
    <lineage>
        <taxon>Eukaryota</taxon>
        <taxon>Viridiplantae</taxon>
        <taxon>Streptophyta</taxon>
        <taxon>Embryophyta</taxon>
        <taxon>Tracheophyta</taxon>
        <taxon>Spermatophyta</taxon>
        <taxon>Magnoliopsida</taxon>
        <taxon>eudicotyledons</taxon>
        <taxon>Gunneridae</taxon>
        <taxon>Pentapetalae</taxon>
        <taxon>rosids</taxon>
        <taxon>fabids</taxon>
        <taxon>Fabales</taxon>
        <taxon>Quillajaceae</taxon>
        <taxon>Quillaja</taxon>
    </lineage>
</organism>
<dbReference type="Proteomes" id="UP001163823">
    <property type="component" value="Chromosome 9"/>
</dbReference>
<sequence>MKFKNKNVNLAEKLDFLTYASELEAYIPSSGVLSTADDDELGEANISQRRKKKLKAKKGGAMDDHICELPEVTKQRMTQSRLSSSLNQNSGAKRLIPSIREVQEMIRELSIFNGNDR</sequence>
<proteinExistence type="predicted"/>